<reference evidence="3 4" key="1">
    <citation type="submission" date="2016-02" db="EMBL/GenBank/DDBJ databases">
        <title>Genome analysis of coral dinoflagellate symbionts highlights evolutionary adaptations to a symbiotic lifestyle.</title>
        <authorList>
            <person name="Aranda M."/>
            <person name="Li Y."/>
            <person name="Liew Y.J."/>
            <person name="Baumgarten S."/>
            <person name="Simakov O."/>
            <person name="Wilson M."/>
            <person name="Piel J."/>
            <person name="Ashoor H."/>
            <person name="Bougouffa S."/>
            <person name="Bajic V.B."/>
            <person name="Ryu T."/>
            <person name="Ravasi T."/>
            <person name="Bayer T."/>
            <person name="Micklem G."/>
            <person name="Kim H."/>
            <person name="Bhak J."/>
            <person name="Lajeunesse T.C."/>
            <person name="Voolstra C.R."/>
        </authorList>
    </citation>
    <scope>NUCLEOTIDE SEQUENCE [LARGE SCALE GENOMIC DNA]</scope>
    <source>
        <strain evidence="3 4">CCMP2467</strain>
    </source>
</reference>
<feature type="region of interest" description="Disordered" evidence="1">
    <location>
        <begin position="654"/>
        <end position="675"/>
    </location>
</feature>
<dbReference type="InterPro" id="IPR050951">
    <property type="entry name" value="Retrovirus_Pol_polyprotein"/>
</dbReference>
<dbReference type="Proteomes" id="UP000186817">
    <property type="component" value="Unassembled WGS sequence"/>
</dbReference>
<feature type="region of interest" description="Disordered" evidence="1">
    <location>
        <begin position="723"/>
        <end position="815"/>
    </location>
</feature>
<dbReference type="EMBL" id="LSRX01001863">
    <property type="protein sequence ID" value="OLP77020.1"/>
    <property type="molecule type" value="Genomic_DNA"/>
</dbReference>
<dbReference type="GO" id="GO:0015074">
    <property type="term" value="P:DNA integration"/>
    <property type="evidence" value="ECO:0007669"/>
    <property type="project" value="InterPro"/>
</dbReference>
<organism evidence="3 4">
    <name type="scientific">Symbiodinium microadriaticum</name>
    <name type="common">Dinoflagellate</name>
    <name type="synonym">Zooxanthella microadriatica</name>
    <dbReference type="NCBI Taxonomy" id="2951"/>
    <lineage>
        <taxon>Eukaryota</taxon>
        <taxon>Sar</taxon>
        <taxon>Alveolata</taxon>
        <taxon>Dinophyceae</taxon>
        <taxon>Suessiales</taxon>
        <taxon>Symbiodiniaceae</taxon>
        <taxon>Symbiodinium</taxon>
    </lineage>
</organism>
<proteinExistence type="predicted"/>
<dbReference type="InterPro" id="IPR013103">
    <property type="entry name" value="RVT_2"/>
</dbReference>
<dbReference type="PROSITE" id="PS50994">
    <property type="entry name" value="INTEGRASE"/>
    <property type="match status" value="1"/>
</dbReference>
<evidence type="ECO:0000313" key="4">
    <source>
        <dbReference type="Proteomes" id="UP000186817"/>
    </source>
</evidence>
<dbReference type="Gene3D" id="3.30.420.10">
    <property type="entry name" value="Ribonuclease H-like superfamily/Ribonuclease H"/>
    <property type="match status" value="1"/>
</dbReference>
<evidence type="ECO:0000256" key="1">
    <source>
        <dbReference type="SAM" id="MobiDB-lite"/>
    </source>
</evidence>
<accession>A0A1Q9C293</accession>
<dbReference type="InterPro" id="IPR036397">
    <property type="entry name" value="RNaseH_sf"/>
</dbReference>
<feature type="compositionally biased region" description="Low complexity" evidence="1">
    <location>
        <begin position="731"/>
        <end position="747"/>
    </location>
</feature>
<feature type="compositionally biased region" description="Low complexity" evidence="1">
    <location>
        <begin position="766"/>
        <end position="776"/>
    </location>
</feature>
<dbReference type="GO" id="GO:0003676">
    <property type="term" value="F:nucleic acid binding"/>
    <property type="evidence" value="ECO:0007669"/>
    <property type="project" value="InterPro"/>
</dbReference>
<sequence length="1750" mass="192052">MTLENHHKYRKALRESFVVEIPLLCADGLGVNTSVGRAARARGHTTGQALTLDAGWDFSRPEHRQRALRQLQRDKPYFLVLPVPLEPWMQASVLHVSRDRRRQQLQSILPSLRFALRLARLQLGGGRHFVFEHPPHSSIWRLPGVRALLADPRCRSLTVDLGKFGSTSQGGIRKLFPPTRLLTSSQAVVSNLLGSRAGATKDRAEPNNLGYPKAFSDKLVQAFEQEFDYETARLFDKGRPHSATRLWDEPAELSASDEELGEPFSGEVPASIRAAVRRVHEATGHRPPMRLARALLLSGAPPSAVQAARELRCDVCLERSRPKSQRAEDSLGKTQLAAILPDRSSASMVDFLLRMWWPLLGPPRQIIADQGREFVSEEFQTFCSAHSVHLWHCAVQAPWQNGVAERSGGTLKALIAALVAEHVVIGDRDMANVVGEACAAYNSDLNSEGVSPLQCVTGRQPTAHGAVLENFSGRLAEHGLIDEDPSLQQRVALRESARVAMVRLHFSRAIRKAELARSREPTIRAVPQPGDTVYFWRAQRVTKRGDPRLSTSNRRRRLELRRWHGPAIVIAIEQGSGEGTAANAFLSFKGQVTKCALEHVRPASSLEQLASGSWEAAIKDLLDGAVTPVKELAPGGLESIAEEVPETVEIPAPIATTPVNEPPGEISTAAPGTPVGHLLQRPVLQRSLQRAQGQPLAVDLSQQALARGQPADFAAELRLQMERGRKRQTSESEAPSSASALEPPASSRRTSGEDFPHRLSPESDDPASVPVAAVPPRLSLESGGHPASVPSAAVPRRLSPESGGHPAGVPEASRSAAAAGGSSLAVGSASVVVQDRPGEVLPVFEALTLDREQLERLALGSSMTHPLLQVQALVECDRQQCRFSEKSEDHGSWDGRWSLPSSSQHALLQEIGAVLPTGCPEDHHEVNATGGRKELQWSSMSSRQKEDYKKAAEKGWAAYVDNDAIKVLSVQESLAVRKELARKGELDRILTPRFVMTDKNQPLRTEGALLPEAPSARLVVPGFRDRANLAGEIRRDAPTGSRLSQHLLLCLVAWHSATWSLLSADVKAAFLKGDPFVSRELYIGPTNEKTGPGIPLPTGCLARVLKGVFGLADAPRQWWMKLSRSLEAKGWVRSVVDQAVWFLWDGAERKRLKGMIVSHVDDLLFGGDQAAEKSLMDVGAQLGFREVVRDAFTWCGKYFEKHPDGTVTLSMKEYHEHRKFRMLLGSLQWLVAQIRFDLAFCVSSLQGESPPTVGTLLRANEAVLEFQRDCNYKLTFRSVDPYEGGLMVVTDAALGKISESGSAEEPPLAKVYSQACYFCVLADKKLMAGETGTFNILDARSHRIGRVCRSSYAAETLGAEEGFDVGQLCRGYLASIRGYGLHQSEVEVAMNSVPLTVVVDAKDVYDKGNSDSNSYGSQKSLAFTVAWLRAVLRRPNTVLKWTSTENMWADGGTKAMDLDHMRSIMSSGRWSVTYSPAFVKQVAKGSKKRTQSVDPSAALPGAELPGDDPLLGHLLRLGEQRGWHNLDGTGVNVAYDAKSYRTPEPRFSTAEFPLRSSFARVSLPTGQAQWRMLERDVEYTELANQHGLLESRVPILVTFFSKLGFITGMACSVEMESDCSVIKKQDQPSVRELAPAVDWDPGSLVNSQFSDFTDLNGKHSAQLGGTLTSVTFDLELLIGEASKCGIRRCRLALLRNTHMLTEEWFDVSSKVPLRFYFSSSYFDKSSAYTVAVCWLRPAESVNRHFYIGNT</sequence>
<dbReference type="OrthoDB" id="416394at2759"/>
<evidence type="ECO:0000313" key="3">
    <source>
        <dbReference type="EMBL" id="OLP77020.1"/>
    </source>
</evidence>
<feature type="compositionally biased region" description="Basic and acidic residues" evidence="1">
    <location>
        <begin position="750"/>
        <end position="761"/>
    </location>
</feature>
<dbReference type="PANTHER" id="PTHR37984">
    <property type="entry name" value="PROTEIN CBG26694"/>
    <property type="match status" value="1"/>
</dbReference>
<dbReference type="InterPro" id="IPR012337">
    <property type="entry name" value="RNaseH-like_sf"/>
</dbReference>
<keyword evidence="4" id="KW-1185">Reference proteome</keyword>
<comment type="caution">
    <text evidence="3">The sequence shown here is derived from an EMBL/GenBank/DDBJ whole genome shotgun (WGS) entry which is preliminary data.</text>
</comment>
<protein>
    <submittedName>
        <fullName evidence="3">Retrovirus-related Pol polyprotein from transposon TNT 1-94</fullName>
    </submittedName>
</protein>
<name>A0A1Q9C293_SYMMI</name>
<feature type="domain" description="Integrase catalytic" evidence="2">
    <location>
        <begin position="298"/>
        <end position="460"/>
    </location>
</feature>
<dbReference type="PANTHER" id="PTHR37984:SF5">
    <property type="entry name" value="PROTEIN NYNRIN-LIKE"/>
    <property type="match status" value="1"/>
</dbReference>
<evidence type="ECO:0000259" key="2">
    <source>
        <dbReference type="PROSITE" id="PS50994"/>
    </source>
</evidence>
<dbReference type="InterPro" id="IPR001584">
    <property type="entry name" value="Integrase_cat-core"/>
</dbReference>
<dbReference type="SUPFAM" id="SSF53098">
    <property type="entry name" value="Ribonuclease H-like"/>
    <property type="match status" value="1"/>
</dbReference>
<dbReference type="Pfam" id="PF07727">
    <property type="entry name" value="RVT_2"/>
    <property type="match status" value="1"/>
</dbReference>
<gene>
    <name evidence="3" type="ORF">AK812_SmicGene42968</name>
</gene>